<feature type="domain" description="Chitin-binding type-2" evidence="7">
    <location>
        <begin position="250"/>
        <end position="308"/>
    </location>
</feature>
<dbReference type="PANTHER" id="PTHR23301">
    <property type="entry name" value="CHITIN BINDING PERITROPHIN-A"/>
    <property type="match status" value="1"/>
</dbReference>
<evidence type="ECO:0000256" key="6">
    <source>
        <dbReference type="SAM" id="SignalP"/>
    </source>
</evidence>
<evidence type="ECO:0000313" key="9">
    <source>
        <dbReference type="Proteomes" id="UP000037069"/>
    </source>
</evidence>
<dbReference type="PROSITE" id="PS50940">
    <property type="entry name" value="CHIT_BIND_II"/>
    <property type="match status" value="6"/>
</dbReference>
<feature type="domain" description="Chitin-binding type-2" evidence="7">
    <location>
        <begin position="90"/>
        <end position="148"/>
    </location>
</feature>
<dbReference type="SMART" id="SM00494">
    <property type="entry name" value="ChtBD2"/>
    <property type="match status" value="6"/>
</dbReference>
<keyword evidence="4" id="KW-1015">Disulfide bond</keyword>
<protein>
    <recommendedName>
        <fullName evidence="7">Chitin-binding type-2 domain-containing protein</fullName>
    </recommendedName>
</protein>
<evidence type="ECO:0000256" key="5">
    <source>
        <dbReference type="ARBA" id="ARBA00023180"/>
    </source>
</evidence>
<evidence type="ECO:0000256" key="4">
    <source>
        <dbReference type="ARBA" id="ARBA00023157"/>
    </source>
</evidence>
<dbReference type="InterPro" id="IPR002557">
    <property type="entry name" value="Chitin-bd_dom"/>
</dbReference>
<gene>
    <name evidence="8" type="ORF">FF38_00063</name>
</gene>
<keyword evidence="2 6" id="KW-0732">Signal</keyword>
<dbReference type="Proteomes" id="UP000037069">
    <property type="component" value="Unassembled WGS sequence"/>
</dbReference>
<feature type="domain" description="Chitin-binding type-2" evidence="7">
    <location>
        <begin position="22"/>
        <end position="79"/>
    </location>
</feature>
<feature type="signal peptide" evidence="6">
    <location>
        <begin position="1"/>
        <end position="21"/>
    </location>
</feature>
<dbReference type="STRING" id="7375.A0A0L0BWY5"/>
<evidence type="ECO:0000313" key="8">
    <source>
        <dbReference type="EMBL" id="KNC24558.1"/>
    </source>
</evidence>
<keyword evidence="1" id="KW-0147">Chitin-binding</keyword>
<feature type="chain" id="PRO_5005535355" description="Chitin-binding type-2 domain-containing protein" evidence="6">
    <location>
        <begin position="22"/>
        <end position="464"/>
    </location>
</feature>
<keyword evidence="3" id="KW-0677">Repeat</keyword>
<comment type="caution">
    <text evidence="8">The sequence shown here is derived from an EMBL/GenBank/DDBJ whole genome shotgun (WGS) entry which is preliminary data.</text>
</comment>
<dbReference type="SUPFAM" id="SSF57625">
    <property type="entry name" value="Invertebrate chitin-binding proteins"/>
    <property type="match status" value="6"/>
</dbReference>
<proteinExistence type="predicted"/>
<dbReference type="GO" id="GO:0005576">
    <property type="term" value="C:extracellular region"/>
    <property type="evidence" value="ECO:0007669"/>
    <property type="project" value="InterPro"/>
</dbReference>
<dbReference type="GO" id="GO:0008061">
    <property type="term" value="F:chitin binding"/>
    <property type="evidence" value="ECO:0007669"/>
    <property type="project" value="UniProtKB-KW"/>
</dbReference>
<reference evidence="8 9" key="1">
    <citation type="journal article" date="2015" name="Nat. Commun.">
        <title>Lucilia cuprina genome unlocks parasitic fly biology to underpin future interventions.</title>
        <authorList>
            <person name="Anstead C.A."/>
            <person name="Korhonen P.K."/>
            <person name="Young N.D."/>
            <person name="Hall R.S."/>
            <person name="Jex A.R."/>
            <person name="Murali S.C."/>
            <person name="Hughes D.S."/>
            <person name="Lee S.F."/>
            <person name="Perry T."/>
            <person name="Stroehlein A.J."/>
            <person name="Ansell B.R."/>
            <person name="Breugelmans B."/>
            <person name="Hofmann A."/>
            <person name="Qu J."/>
            <person name="Dugan S."/>
            <person name="Lee S.L."/>
            <person name="Chao H."/>
            <person name="Dinh H."/>
            <person name="Han Y."/>
            <person name="Doddapaneni H.V."/>
            <person name="Worley K.C."/>
            <person name="Muzny D.M."/>
            <person name="Ioannidis P."/>
            <person name="Waterhouse R.M."/>
            <person name="Zdobnov E.M."/>
            <person name="James P.J."/>
            <person name="Bagnall N.H."/>
            <person name="Kotze A.C."/>
            <person name="Gibbs R.A."/>
            <person name="Richards S."/>
            <person name="Batterham P."/>
            <person name="Gasser R.B."/>
        </authorList>
    </citation>
    <scope>NUCLEOTIDE SEQUENCE [LARGE SCALE GENOMIC DNA]</scope>
    <source>
        <strain evidence="8 9">LS</strain>
        <tissue evidence="8">Full body</tissue>
    </source>
</reference>
<dbReference type="EMBL" id="JRES01001211">
    <property type="protein sequence ID" value="KNC24558.1"/>
    <property type="molecule type" value="Genomic_DNA"/>
</dbReference>
<dbReference type="OrthoDB" id="439917at2759"/>
<keyword evidence="9" id="KW-1185">Reference proteome</keyword>
<evidence type="ECO:0000259" key="7">
    <source>
        <dbReference type="PROSITE" id="PS50940"/>
    </source>
</evidence>
<keyword evidence="5" id="KW-0325">Glycoprotein</keyword>
<accession>A0A0L0BWY5</accession>
<feature type="domain" description="Chitin-binding type-2" evidence="7">
    <location>
        <begin position="397"/>
        <end position="454"/>
    </location>
</feature>
<evidence type="ECO:0000256" key="1">
    <source>
        <dbReference type="ARBA" id="ARBA00022669"/>
    </source>
</evidence>
<evidence type="ECO:0000256" key="2">
    <source>
        <dbReference type="ARBA" id="ARBA00022729"/>
    </source>
</evidence>
<dbReference type="AlphaFoldDB" id="A0A0L0BWY5"/>
<dbReference type="InterPro" id="IPR051940">
    <property type="entry name" value="Chitin_bind-dev_reg"/>
</dbReference>
<dbReference type="Gene3D" id="2.170.140.10">
    <property type="entry name" value="Chitin binding domain"/>
    <property type="match status" value="6"/>
</dbReference>
<feature type="domain" description="Chitin-binding type-2" evidence="7">
    <location>
        <begin position="318"/>
        <end position="376"/>
    </location>
</feature>
<dbReference type="OMA" id="QDSRCEQ"/>
<evidence type="ECO:0000256" key="3">
    <source>
        <dbReference type="ARBA" id="ARBA00022737"/>
    </source>
</evidence>
<dbReference type="InterPro" id="IPR036508">
    <property type="entry name" value="Chitin-bd_dom_sf"/>
</dbReference>
<feature type="domain" description="Chitin-binding type-2" evidence="7">
    <location>
        <begin position="153"/>
        <end position="222"/>
    </location>
</feature>
<organism evidence="8 9">
    <name type="scientific">Lucilia cuprina</name>
    <name type="common">Green bottle fly</name>
    <name type="synonym">Australian sheep blowfly</name>
    <dbReference type="NCBI Taxonomy" id="7375"/>
    <lineage>
        <taxon>Eukaryota</taxon>
        <taxon>Metazoa</taxon>
        <taxon>Ecdysozoa</taxon>
        <taxon>Arthropoda</taxon>
        <taxon>Hexapoda</taxon>
        <taxon>Insecta</taxon>
        <taxon>Pterygota</taxon>
        <taxon>Neoptera</taxon>
        <taxon>Endopterygota</taxon>
        <taxon>Diptera</taxon>
        <taxon>Brachycera</taxon>
        <taxon>Muscomorpha</taxon>
        <taxon>Oestroidea</taxon>
        <taxon>Calliphoridae</taxon>
        <taxon>Luciliinae</taxon>
        <taxon>Lucilia</taxon>
    </lineage>
</organism>
<sequence>MAKIIISAVLCLAMFGSMAFAAGPCPQANGTYPVSGSCDAYIECRNGVATEQICPDGLLFNEKSTGYPCGYPIDVECTQGQARLQAAQPTDECPHQFGYYRMGDSKNCGQFKNCASGRGYIFDCPDGLAWNPATYRCDWPDQVEDCDAESFLGFKCPDLPARSSLLGEPEEEYLFYPNPNNCQQYYLCIEGRPRRISCGEDQAFNEELKQCDDIENVSNCSPEIKQRGVEIKNARLAAAAAKAGQKKPLAFTCPEPNGRFATEEQCDAYIECQDGVAEEKLCPDGLVFQQRSKTAGDCTYAPFASCKERARLQPANATEECPRQFGFYPTEDSAKCGEYRNCAHGVSTLTKCPEGLAFNVDSYQCDWPDLVKDCDAEAFLGFTCPPPEEVDGVQVNVDVTPEGELQYFRHPNSCKKYFVCVNGHPRLYNCGRYLAFNPETKLCDFYRNIPECYARLKDRKEKKN</sequence>
<dbReference type="PANTHER" id="PTHR23301:SF98">
    <property type="entry name" value="CHITIN-BINDING TYPE-2 DOMAIN-CONTAINING PROTEIN-RELATED"/>
    <property type="match status" value="1"/>
</dbReference>
<name>A0A0L0BWY5_LUCCU</name>
<dbReference type="Pfam" id="PF01607">
    <property type="entry name" value="CBM_14"/>
    <property type="match status" value="6"/>
</dbReference>